<dbReference type="RefSeq" id="WP_073077303.1">
    <property type="nucleotide sequence ID" value="NZ_FQXV01000004.1"/>
</dbReference>
<dbReference type="AlphaFoldDB" id="A0A1M5WZR5"/>
<reference evidence="1 2" key="1">
    <citation type="submission" date="2016-11" db="EMBL/GenBank/DDBJ databases">
        <authorList>
            <person name="Jaros S."/>
            <person name="Januszkiewicz K."/>
            <person name="Wedrychowicz H."/>
        </authorList>
    </citation>
    <scope>NUCLEOTIDE SEQUENCE [LARGE SCALE GENOMIC DNA]</scope>
    <source>
        <strain evidence="1 2">DSM 10068</strain>
    </source>
</reference>
<gene>
    <name evidence="1" type="ORF">SAMN02745823_01499</name>
</gene>
<name>A0A1M5WZR5_9FIRM</name>
<accession>A0A1M5WZR5</accession>
<evidence type="ECO:0000313" key="1">
    <source>
        <dbReference type="EMBL" id="SHH93165.1"/>
    </source>
</evidence>
<sequence length="257" mass="27744">MENTTNLIVAAPREYIAAAARTGLPVAHIIYRIGRGYHLYRAQGTEFVRGGLMVVDTDGFTGGGPAAAFVAELLHECEKSGFTGIVLDTGGRSSAQLTSLTAHLASDAKARGLKVYVPEALASASEHVIALVPSALSGGTLSDHIGEALKKYDGRVALEIERVRMDFSLPAVTGAGRELTAEELQALIEQQHAQSFLSKDLCAYYFTYHDKKGTRFVLYDNAASIRRKLTVASRLGIENAFIFYPQVEDIIDKIIAP</sequence>
<protein>
    <submittedName>
        <fullName evidence="1">Uncharacterized protein</fullName>
    </submittedName>
</protein>
<dbReference type="Proteomes" id="UP000183995">
    <property type="component" value="Unassembled WGS sequence"/>
</dbReference>
<proteinExistence type="predicted"/>
<evidence type="ECO:0000313" key="2">
    <source>
        <dbReference type="Proteomes" id="UP000183995"/>
    </source>
</evidence>
<organism evidence="1 2">
    <name type="scientific">Sporobacter termitidis DSM 10068</name>
    <dbReference type="NCBI Taxonomy" id="1123282"/>
    <lineage>
        <taxon>Bacteria</taxon>
        <taxon>Bacillati</taxon>
        <taxon>Bacillota</taxon>
        <taxon>Clostridia</taxon>
        <taxon>Eubacteriales</taxon>
        <taxon>Oscillospiraceae</taxon>
        <taxon>Sporobacter</taxon>
    </lineage>
</organism>
<dbReference type="EMBL" id="FQXV01000004">
    <property type="protein sequence ID" value="SHH93165.1"/>
    <property type="molecule type" value="Genomic_DNA"/>
</dbReference>
<keyword evidence="2" id="KW-1185">Reference proteome</keyword>
<dbReference type="OrthoDB" id="1956179at2"/>